<evidence type="ECO:0000313" key="2">
    <source>
        <dbReference type="EMBL" id="TEB05565.1"/>
    </source>
</evidence>
<keyword evidence="3" id="KW-1185">Reference proteome</keyword>
<protein>
    <submittedName>
        <fullName evidence="2">Uncharacterized protein</fullName>
    </submittedName>
</protein>
<comment type="caution">
    <text evidence="2">The sequence shown here is derived from an EMBL/GenBank/DDBJ whole genome shotgun (WGS) entry which is preliminary data.</text>
</comment>
<proteinExistence type="predicted"/>
<reference evidence="2 3" key="1">
    <citation type="journal article" date="2018" name="Environ. Microbiol.">
        <title>Novel energy conservation strategies and behaviour of Pelotomaculum schinkii driving syntrophic propionate catabolism.</title>
        <authorList>
            <person name="Hidalgo-Ahumada C.A.P."/>
            <person name="Nobu M.K."/>
            <person name="Narihiro T."/>
            <person name="Tamaki H."/>
            <person name="Liu W.T."/>
            <person name="Kamagata Y."/>
            <person name="Stams A.J.M."/>
            <person name="Imachi H."/>
            <person name="Sousa D.Z."/>
        </authorList>
    </citation>
    <scope>NUCLEOTIDE SEQUENCE [LARGE SCALE GENOMIC DNA]</scope>
    <source>
        <strain evidence="2 3">HH</strain>
    </source>
</reference>
<dbReference type="Proteomes" id="UP000298324">
    <property type="component" value="Unassembled WGS sequence"/>
</dbReference>
<organism evidence="2 3">
    <name type="scientific">Pelotomaculum schinkii</name>
    <dbReference type="NCBI Taxonomy" id="78350"/>
    <lineage>
        <taxon>Bacteria</taxon>
        <taxon>Bacillati</taxon>
        <taxon>Bacillota</taxon>
        <taxon>Clostridia</taxon>
        <taxon>Eubacteriales</taxon>
        <taxon>Desulfotomaculaceae</taxon>
        <taxon>Pelotomaculum</taxon>
    </lineage>
</organism>
<dbReference type="RefSeq" id="WP_190240567.1">
    <property type="nucleotide sequence ID" value="NZ_QFGA01000002.1"/>
</dbReference>
<dbReference type="AlphaFoldDB" id="A0A4Y7R9D6"/>
<name>A0A4Y7R9D6_9FIRM</name>
<dbReference type="EMBL" id="QFGA01000002">
    <property type="protein sequence ID" value="TEB05565.1"/>
    <property type="molecule type" value="Genomic_DNA"/>
</dbReference>
<evidence type="ECO:0000313" key="3">
    <source>
        <dbReference type="Proteomes" id="UP000298324"/>
    </source>
</evidence>
<accession>A0A4Y7R9D6</accession>
<sequence>MDQVERNSIRIIETYVKKHPAKSKQTVEASRPSLKKSPEGIVSDPKKTAKAAG</sequence>
<evidence type="ECO:0000256" key="1">
    <source>
        <dbReference type="SAM" id="MobiDB-lite"/>
    </source>
</evidence>
<gene>
    <name evidence="2" type="ORF">Psch_02606</name>
</gene>
<feature type="region of interest" description="Disordered" evidence="1">
    <location>
        <begin position="16"/>
        <end position="53"/>
    </location>
</feature>